<evidence type="ECO:0000313" key="2">
    <source>
        <dbReference type="EMBL" id="DAD47640.1"/>
    </source>
</evidence>
<name>A0A822ZSZ5_NELNU</name>
<reference evidence="2 3" key="1">
    <citation type="journal article" date="2020" name="Mol. Biol. Evol.">
        <title>Distinct Expression and Methylation Patterns for Genes with Different Fates following a Single Whole-Genome Duplication in Flowering Plants.</title>
        <authorList>
            <person name="Shi T."/>
            <person name="Rahmani R.S."/>
            <person name="Gugger P.F."/>
            <person name="Wang M."/>
            <person name="Li H."/>
            <person name="Zhang Y."/>
            <person name="Li Z."/>
            <person name="Wang Q."/>
            <person name="Van de Peer Y."/>
            <person name="Marchal K."/>
            <person name="Chen J."/>
        </authorList>
    </citation>
    <scope>NUCLEOTIDE SEQUENCE [LARGE SCALE GENOMIC DNA]</scope>
    <source>
        <tissue evidence="2">Leaf</tissue>
    </source>
</reference>
<accession>A0A822ZSZ5</accession>
<sequence length="123" mass="13701">MAESTIDTDEVSGTTGFLGSTQQVEELGLELEKHATLVGLHLEINVEPVQEAFEVVKKTVRGIIFPHIKVTLENIHALIKQAWHPSRHVEVGHDDSGGWVFIFEEEDDMQKVLSGGPWFIRGS</sequence>
<dbReference type="AlphaFoldDB" id="A0A822ZSZ5"/>
<evidence type="ECO:0000259" key="1">
    <source>
        <dbReference type="Pfam" id="PF14111"/>
    </source>
</evidence>
<dbReference type="InterPro" id="IPR025558">
    <property type="entry name" value="DUF4283"/>
</dbReference>
<protein>
    <recommendedName>
        <fullName evidence="1">DUF4283 domain-containing protein</fullName>
    </recommendedName>
</protein>
<organism evidence="2 3">
    <name type="scientific">Nelumbo nucifera</name>
    <name type="common">Sacred lotus</name>
    <dbReference type="NCBI Taxonomy" id="4432"/>
    <lineage>
        <taxon>Eukaryota</taxon>
        <taxon>Viridiplantae</taxon>
        <taxon>Streptophyta</taxon>
        <taxon>Embryophyta</taxon>
        <taxon>Tracheophyta</taxon>
        <taxon>Spermatophyta</taxon>
        <taxon>Magnoliopsida</taxon>
        <taxon>Proteales</taxon>
        <taxon>Nelumbonaceae</taxon>
        <taxon>Nelumbo</taxon>
    </lineage>
</organism>
<proteinExistence type="predicted"/>
<evidence type="ECO:0000313" key="3">
    <source>
        <dbReference type="Proteomes" id="UP000607653"/>
    </source>
</evidence>
<keyword evidence="3" id="KW-1185">Reference proteome</keyword>
<comment type="caution">
    <text evidence="2">The sequence shown here is derived from an EMBL/GenBank/DDBJ whole genome shotgun (WGS) entry which is preliminary data.</text>
</comment>
<feature type="domain" description="DUF4283" evidence="1">
    <location>
        <begin position="67"/>
        <end position="122"/>
    </location>
</feature>
<dbReference type="EMBL" id="DUZY01000008">
    <property type="protein sequence ID" value="DAD47640.1"/>
    <property type="molecule type" value="Genomic_DNA"/>
</dbReference>
<dbReference type="Pfam" id="PF14111">
    <property type="entry name" value="DUF4283"/>
    <property type="match status" value="1"/>
</dbReference>
<gene>
    <name evidence="2" type="ORF">HUJ06_017577</name>
</gene>
<dbReference type="Proteomes" id="UP000607653">
    <property type="component" value="Unassembled WGS sequence"/>
</dbReference>